<dbReference type="RefSeq" id="WP_285665378.1">
    <property type="nucleotide sequence ID" value="NZ_BSTX01000003.1"/>
</dbReference>
<keyword evidence="1" id="KW-0472">Membrane</keyword>
<keyword evidence="3" id="KW-1185">Reference proteome</keyword>
<comment type="caution">
    <text evidence="2">The sequence shown here is derived from an EMBL/GenBank/DDBJ whole genome shotgun (WGS) entry which is preliminary data.</text>
</comment>
<evidence type="ECO:0000256" key="1">
    <source>
        <dbReference type="SAM" id="Phobius"/>
    </source>
</evidence>
<organism evidence="2 3">
    <name type="scientific">Actinorhabdospora filicis</name>
    <dbReference type="NCBI Taxonomy" id="1785913"/>
    <lineage>
        <taxon>Bacteria</taxon>
        <taxon>Bacillati</taxon>
        <taxon>Actinomycetota</taxon>
        <taxon>Actinomycetes</taxon>
        <taxon>Micromonosporales</taxon>
        <taxon>Micromonosporaceae</taxon>
        <taxon>Actinorhabdospora</taxon>
    </lineage>
</organism>
<sequence>MSVRYRAAVARGLLGLGGLTVVLIAWAVLLGAYTALSGLLATAMLLFLAQRARGEYLRYHPRVNAIVVGERRYPDDRHGKLIAHRGRLYVIRPGAPRRRVPVSGRLADPGDWRTLLERVGP</sequence>
<proteinExistence type="predicted"/>
<gene>
    <name evidence="2" type="ORF">Afil01_50620</name>
</gene>
<dbReference type="Proteomes" id="UP001165079">
    <property type="component" value="Unassembled WGS sequence"/>
</dbReference>
<evidence type="ECO:0000313" key="2">
    <source>
        <dbReference type="EMBL" id="GLZ80255.1"/>
    </source>
</evidence>
<feature type="transmembrane region" description="Helical" evidence="1">
    <location>
        <begin position="35"/>
        <end position="52"/>
    </location>
</feature>
<reference evidence="2" key="1">
    <citation type="submission" date="2023-03" db="EMBL/GenBank/DDBJ databases">
        <title>Actinorhabdospora filicis NBRC 111898.</title>
        <authorList>
            <person name="Ichikawa N."/>
            <person name="Sato H."/>
            <person name="Tonouchi N."/>
        </authorList>
    </citation>
    <scope>NUCLEOTIDE SEQUENCE</scope>
    <source>
        <strain evidence="2">NBRC 111898</strain>
    </source>
</reference>
<keyword evidence="1" id="KW-0812">Transmembrane</keyword>
<feature type="transmembrane region" description="Helical" evidence="1">
    <location>
        <begin position="12"/>
        <end position="29"/>
    </location>
</feature>
<evidence type="ECO:0000313" key="3">
    <source>
        <dbReference type="Proteomes" id="UP001165079"/>
    </source>
</evidence>
<name>A0A9W6WCX4_9ACTN</name>
<dbReference type="EMBL" id="BSTX01000003">
    <property type="protein sequence ID" value="GLZ80255.1"/>
    <property type="molecule type" value="Genomic_DNA"/>
</dbReference>
<accession>A0A9W6WCX4</accession>
<protein>
    <submittedName>
        <fullName evidence="2">Uncharacterized protein</fullName>
    </submittedName>
</protein>
<keyword evidence="1" id="KW-1133">Transmembrane helix</keyword>
<dbReference type="AlphaFoldDB" id="A0A9W6WCX4"/>